<dbReference type="RefSeq" id="WP_210658073.1">
    <property type="nucleotide sequence ID" value="NZ_JAGKSP010000003.1"/>
</dbReference>
<name>A0ABS5CBH3_9BACL</name>
<evidence type="ECO:0000313" key="1">
    <source>
        <dbReference type="EMBL" id="MBP3963180.1"/>
    </source>
</evidence>
<comment type="caution">
    <text evidence="1">The sequence shown here is derived from an EMBL/GenBank/DDBJ whole genome shotgun (WGS) entry which is preliminary data.</text>
</comment>
<sequence length="93" mass="10989">MTQSQQDKISFSGFMLDPKFAEFNNIAHEKQPQMNAIIESWDNKTLVTNITKLNRELLRRDAHGVRETPFSETNEELHLMLYSLTMYLKDRLE</sequence>
<organism evidence="1 2">
    <name type="scientific">Paenibacillus lignilyticus</name>
    <dbReference type="NCBI Taxonomy" id="1172615"/>
    <lineage>
        <taxon>Bacteria</taxon>
        <taxon>Bacillati</taxon>
        <taxon>Bacillota</taxon>
        <taxon>Bacilli</taxon>
        <taxon>Bacillales</taxon>
        <taxon>Paenibacillaceae</taxon>
        <taxon>Paenibacillus</taxon>
    </lineage>
</organism>
<proteinExistence type="predicted"/>
<dbReference type="EMBL" id="JAGKSP010000003">
    <property type="protein sequence ID" value="MBP3963180.1"/>
    <property type="molecule type" value="Genomic_DNA"/>
</dbReference>
<reference evidence="1 2" key="1">
    <citation type="submission" date="2021-04" db="EMBL/GenBank/DDBJ databases">
        <title>Paenibacillus sp. DLE-14 whole genome sequence.</title>
        <authorList>
            <person name="Ham Y.J."/>
        </authorList>
    </citation>
    <scope>NUCLEOTIDE SEQUENCE [LARGE SCALE GENOMIC DNA]</scope>
    <source>
        <strain evidence="1 2">DLE-14</strain>
    </source>
</reference>
<accession>A0ABS5CBH3</accession>
<evidence type="ECO:0000313" key="2">
    <source>
        <dbReference type="Proteomes" id="UP000673394"/>
    </source>
</evidence>
<keyword evidence="2" id="KW-1185">Reference proteome</keyword>
<dbReference type="Proteomes" id="UP000673394">
    <property type="component" value="Unassembled WGS sequence"/>
</dbReference>
<gene>
    <name evidence="1" type="ORF">I8J30_10755</name>
</gene>
<protein>
    <submittedName>
        <fullName evidence="1">Uncharacterized protein</fullName>
    </submittedName>
</protein>